<evidence type="ECO:0000313" key="3">
    <source>
        <dbReference type="EMBL" id="NMG74997.1"/>
    </source>
</evidence>
<keyword evidence="4" id="KW-1185">Reference proteome</keyword>
<proteinExistence type="predicted"/>
<protein>
    <recommendedName>
        <fullName evidence="5">DUF883 domain-containing protein</fullName>
    </recommendedName>
</protein>
<dbReference type="Proteomes" id="UP000648984">
    <property type="component" value="Unassembled WGS sequence"/>
</dbReference>
<reference evidence="3 4" key="1">
    <citation type="submission" date="2019-12" db="EMBL/GenBank/DDBJ databases">
        <title>Comparative genomics gives insights into the taxonomy of the Azoarcus-Aromatoleum group and reveals separate origins of nif in the plant-associated Azoarcus and non-plant-associated Aromatoleum sub-groups.</title>
        <authorList>
            <person name="Lafos M."/>
            <person name="Maluk M."/>
            <person name="Batista M."/>
            <person name="Junghare M."/>
            <person name="Carmona M."/>
            <person name="Faoro H."/>
            <person name="Cruz L.M."/>
            <person name="Battistoni F."/>
            <person name="De Souza E."/>
            <person name="Pedrosa F."/>
            <person name="Chen W.-M."/>
            <person name="Poole P.S."/>
            <person name="Dixon R.A."/>
            <person name="James E.K."/>
        </authorList>
    </citation>
    <scope>NUCLEOTIDE SEQUENCE [LARGE SCALE GENOMIC DNA]</scope>
    <source>
        <strain evidence="3 4">22Lin</strain>
    </source>
</reference>
<sequence length="130" mass="13192">MENTTSGNASNTFGNASNALGNSLPDDDVLTKTTAGAHAAVNSIADAADVAARKAKPTIDQVAAMAHQVVDKAAASAAPAVDWLGQQGESLNATQKKLVTDTSAYIAANPLMSVGMAVLAGFLIGRIIRR</sequence>
<keyword evidence="2" id="KW-0472">Membrane</keyword>
<organism evidence="3 4">
    <name type="scientific">Aromatoleum diolicum</name>
    <dbReference type="NCBI Taxonomy" id="75796"/>
    <lineage>
        <taxon>Bacteria</taxon>
        <taxon>Pseudomonadati</taxon>
        <taxon>Pseudomonadota</taxon>
        <taxon>Betaproteobacteria</taxon>
        <taxon>Rhodocyclales</taxon>
        <taxon>Rhodocyclaceae</taxon>
        <taxon>Aromatoleum</taxon>
    </lineage>
</organism>
<keyword evidence="2" id="KW-0812">Transmembrane</keyword>
<keyword evidence="2" id="KW-1133">Transmembrane helix</keyword>
<gene>
    <name evidence="3" type="ORF">GPA25_09530</name>
</gene>
<evidence type="ECO:0008006" key="5">
    <source>
        <dbReference type="Google" id="ProtNLM"/>
    </source>
</evidence>
<evidence type="ECO:0000256" key="1">
    <source>
        <dbReference type="SAM" id="MobiDB-lite"/>
    </source>
</evidence>
<evidence type="ECO:0000256" key="2">
    <source>
        <dbReference type="SAM" id="Phobius"/>
    </source>
</evidence>
<dbReference type="RefSeq" id="WP_169260148.1">
    <property type="nucleotide sequence ID" value="NZ_WTVQ01000013.1"/>
</dbReference>
<comment type="caution">
    <text evidence="3">The sequence shown here is derived from an EMBL/GenBank/DDBJ whole genome shotgun (WGS) entry which is preliminary data.</text>
</comment>
<name>A0ABX1QC00_9RHOO</name>
<accession>A0ABX1QC00</accession>
<dbReference type="EMBL" id="WTVQ01000013">
    <property type="protein sequence ID" value="NMG74997.1"/>
    <property type="molecule type" value="Genomic_DNA"/>
</dbReference>
<evidence type="ECO:0000313" key="4">
    <source>
        <dbReference type="Proteomes" id="UP000648984"/>
    </source>
</evidence>
<feature type="region of interest" description="Disordered" evidence="1">
    <location>
        <begin position="1"/>
        <end position="21"/>
    </location>
</feature>
<feature type="transmembrane region" description="Helical" evidence="2">
    <location>
        <begin position="104"/>
        <end position="124"/>
    </location>
</feature>